<proteinExistence type="predicted"/>
<dbReference type="Proteomes" id="UP001443914">
    <property type="component" value="Unassembled WGS sequence"/>
</dbReference>
<sequence length="110" mass="13057">MDQLDLELELEPSPRTDSKKISKIDCHVLIEKMIHRIKGWNHRRISYSGRLILVKSVLIKTVHSYWAQMDRINSWCRDFLWDGTYSYNKVPLVNWGAICKEKIIVLSQRT</sequence>
<dbReference type="PANTHER" id="PTHR33116:SF80">
    <property type="entry name" value="REVERSE TRANSCRIPTASE ZINC-BINDING DOMAIN-CONTAINING PROTEIN"/>
    <property type="match status" value="1"/>
</dbReference>
<name>A0AAW1HB07_SAPOF</name>
<dbReference type="PANTHER" id="PTHR33116">
    <property type="entry name" value="REVERSE TRANSCRIPTASE ZINC-BINDING DOMAIN-CONTAINING PROTEIN-RELATED-RELATED"/>
    <property type="match status" value="1"/>
</dbReference>
<gene>
    <name evidence="1" type="ORF">RND81_12G151500</name>
</gene>
<dbReference type="AlphaFoldDB" id="A0AAW1HB07"/>
<dbReference type="EMBL" id="JBDFQZ010000012">
    <property type="protein sequence ID" value="KAK9673184.1"/>
    <property type="molecule type" value="Genomic_DNA"/>
</dbReference>
<comment type="caution">
    <text evidence="1">The sequence shown here is derived from an EMBL/GenBank/DDBJ whole genome shotgun (WGS) entry which is preliminary data.</text>
</comment>
<evidence type="ECO:0000313" key="2">
    <source>
        <dbReference type="Proteomes" id="UP001443914"/>
    </source>
</evidence>
<evidence type="ECO:0000313" key="1">
    <source>
        <dbReference type="EMBL" id="KAK9673184.1"/>
    </source>
</evidence>
<reference evidence="1" key="1">
    <citation type="submission" date="2024-03" db="EMBL/GenBank/DDBJ databases">
        <title>WGS assembly of Saponaria officinalis var. Norfolk2.</title>
        <authorList>
            <person name="Jenkins J."/>
            <person name="Shu S."/>
            <person name="Grimwood J."/>
            <person name="Barry K."/>
            <person name="Goodstein D."/>
            <person name="Schmutz J."/>
            <person name="Leebens-Mack J."/>
            <person name="Osbourn A."/>
        </authorList>
    </citation>
    <scope>NUCLEOTIDE SEQUENCE [LARGE SCALE GENOMIC DNA]</scope>
    <source>
        <strain evidence="1">JIC</strain>
    </source>
</reference>
<organism evidence="1 2">
    <name type="scientific">Saponaria officinalis</name>
    <name type="common">Common soapwort</name>
    <name type="synonym">Lychnis saponaria</name>
    <dbReference type="NCBI Taxonomy" id="3572"/>
    <lineage>
        <taxon>Eukaryota</taxon>
        <taxon>Viridiplantae</taxon>
        <taxon>Streptophyta</taxon>
        <taxon>Embryophyta</taxon>
        <taxon>Tracheophyta</taxon>
        <taxon>Spermatophyta</taxon>
        <taxon>Magnoliopsida</taxon>
        <taxon>eudicotyledons</taxon>
        <taxon>Gunneridae</taxon>
        <taxon>Pentapetalae</taxon>
        <taxon>Caryophyllales</taxon>
        <taxon>Caryophyllaceae</taxon>
        <taxon>Caryophylleae</taxon>
        <taxon>Saponaria</taxon>
    </lineage>
</organism>
<keyword evidence="2" id="KW-1185">Reference proteome</keyword>
<accession>A0AAW1HB07</accession>
<protein>
    <submittedName>
        <fullName evidence="1">Uncharacterized protein</fullName>
    </submittedName>
</protein>